<dbReference type="EMBL" id="PQNQ01000007">
    <property type="protein sequence ID" value="RRQ04711.1"/>
    <property type="molecule type" value="Genomic_DNA"/>
</dbReference>
<evidence type="ECO:0000313" key="4">
    <source>
        <dbReference type="EMBL" id="RRQ04711.1"/>
    </source>
</evidence>
<dbReference type="RefSeq" id="WP_125174946.1">
    <property type="nucleotide sequence ID" value="NZ_JBHYBM010000015.1"/>
</dbReference>
<protein>
    <recommendedName>
        <fullName evidence="6">Aldolase</fullName>
    </recommendedName>
</protein>
<dbReference type="GO" id="GO:0006107">
    <property type="term" value="P:oxaloacetate metabolic process"/>
    <property type="evidence" value="ECO:0007669"/>
    <property type="project" value="TreeGrafter"/>
</dbReference>
<evidence type="ECO:0008006" key="6">
    <source>
        <dbReference type="Google" id="ProtNLM"/>
    </source>
</evidence>
<dbReference type="InterPro" id="IPR015813">
    <property type="entry name" value="Pyrv/PenolPyrv_kinase-like_dom"/>
</dbReference>
<dbReference type="InterPro" id="IPR040442">
    <property type="entry name" value="Pyrv_kinase-like_dom_sf"/>
</dbReference>
<dbReference type="GO" id="GO:0003824">
    <property type="term" value="F:catalytic activity"/>
    <property type="evidence" value="ECO:0007669"/>
    <property type="project" value="InterPro"/>
</dbReference>
<dbReference type="SUPFAM" id="SSF51621">
    <property type="entry name" value="Phosphoenolpyruvate/pyruvate domain"/>
    <property type="match status" value="1"/>
</dbReference>
<proteinExistence type="predicted"/>
<dbReference type="GO" id="GO:0000287">
    <property type="term" value="F:magnesium ion binding"/>
    <property type="evidence" value="ECO:0007669"/>
    <property type="project" value="TreeGrafter"/>
</dbReference>
<dbReference type="Proteomes" id="UP000278422">
    <property type="component" value="Unassembled WGS sequence"/>
</dbReference>
<comment type="caution">
    <text evidence="4">The sequence shown here is derived from an EMBL/GenBank/DDBJ whole genome shotgun (WGS) entry which is preliminary data.</text>
</comment>
<keyword evidence="2" id="KW-0479">Metal-binding</keyword>
<keyword evidence="3" id="KW-0460">Magnesium</keyword>
<dbReference type="AlphaFoldDB" id="A0A426Q5T2"/>
<accession>A0A426Q5T2</accession>
<evidence type="ECO:0000313" key="5">
    <source>
        <dbReference type="Proteomes" id="UP000278422"/>
    </source>
</evidence>
<keyword evidence="5" id="KW-1185">Reference proteome</keyword>
<sequence length="482" mass="52434">MNNRHRPVTDPGSLAADLGARAAAELTEVDERVRGRWSTPVTWRQPVHTVYIPADAVTPGVPVVADWAHAGLDTLTSTFPSAGGDPVQAARELAQFLGIPGDRAADVARLTVHKMRTEPIEDLRIDLEDGFTQRGVPVARRDDDEDARAVDAAEVLAGWLDPESGDAGPRPSFAGVRVRSFDPAVRDRGIRTLVLVLNGLAERGVLSALHDTSSERFHPRALRLTLPKVQDHRQVSAFVRVLTGIEDSLGLTGPEHRPLCFEVQVETPQAVLGAEGEAEAARILSAAEGRCLALHYGTYDYSASMGVDAVEQALDHPVADHAKDVLQVATASVGVELSDGSTNRIPVGDPDAVKEGWRIHHRLVDRHLRRGIRQGWDLHPNQLITRHMATIDYFRRDWASTATRLRDYVSGDTSRWMDEPATAKAMAGYLLRAHACGAVTGDELAAAGHVTGTLRSLQLTGRVDDAMPSTANFTERTKEQDR</sequence>
<evidence type="ECO:0000256" key="1">
    <source>
        <dbReference type="ARBA" id="ARBA00001946"/>
    </source>
</evidence>
<dbReference type="PANTHER" id="PTHR32308:SF10">
    <property type="entry name" value="CITRATE LYASE SUBUNIT BETA"/>
    <property type="match status" value="1"/>
</dbReference>
<evidence type="ECO:0000256" key="2">
    <source>
        <dbReference type="ARBA" id="ARBA00022723"/>
    </source>
</evidence>
<comment type="cofactor">
    <cofactor evidence="1">
        <name>Mg(2+)</name>
        <dbReference type="ChEBI" id="CHEBI:18420"/>
    </cofactor>
</comment>
<dbReference type="Pfam" id="PF22484">
    <property type="entry name" value="DUF6986"/>
    <property type="match status" value="1"/>
</dbReference>
<evidence type="ECO:0000256" key="3">
    <source>
        <dbReference type="ARBA" id="ARBA00022842"/>
    </source>
</evidence>
<gene>
    <name evidence="4" type="ORF">CXF42_03795</name>
</gene>
<dbReference type="PANTHER" id="PTHR32308">
    <property type="entry name" value="LYASE BETA SUBUNIT, PUTATIVE (AFU_ORTHOLOGUE AFUA_4G13030)-RELATED"/>
    <property type="match status" value="1"/>
</dbReference>
<dbReference type="InterPro" id="IPR054255">
    <property type="entry name" value="DUF6986"/>
</dbReference>
<organism evidence="4 5">
    <name type="scientific">Corynebacterium bovis</name>
    <dbReference type="NCBI Taxonomy" id="36808"/>
    <lineage>
        <taxon>Bacteria</taxon>
        <taxon>Bacillati</taxon>
        <taxon>Actinomycetota</taxon>
        <taxon>Actinomycetes</taxon>
        <taxon>Mycobacteriales</taxon>
        <taxon>Corynebacteriaceae</taxon>
        <taxon>Corynebacterium</taxon>
    </lineage>
</organism>
<name>A0A426Q5T2_9CORY</name>
<dbReference type="Gene3D" id="3.20.20.60">
    <property type="entry name" value="Phosphoenolpyruvate-binding domains"/>
    <property type="match status" value="1"/>
</dbReference>
<reference evidence="4 5" key="1">
    <citation type="submission" date="2018-01" db="EMBL/GenBank/DDBJ databases">
        <title>Twenty Corynebacterium bovis Genomes.</title>
        <authorList>
            <person name="Gulvik C.A."/>
        </authorList>
    </citation>
    <scope>NUCLEOTIDE SEQUENCE [LARGE SCALE GENOMIC DNA]</scope>
    <source>
        <strain evidence="4 5">16-2004</strain>
    </source>
</reference>